<proteinExistence type="predicted"/>
<accession>A0AAU8JD86</accession>
<dbReference type="EMBL" id="CP159837">
    <property type="protein sequence ID" value="XCM36715.1"/>
    <property type="molecule type" value="Genomic_DNA"/>
</dbReference>
<name>A0AAU8JD86_9CYAN</name>
<organism evidence="1">
    <name type="scientific">Planktothricoides raciborskii GIHE-MW2</name>
    <dbReference type="NCBI Taxonomy" id="2792601"/>
    <lineage>
        <taxon>Bacteria</taxon>
        <taxon>Bacillati</taxon>
        <taxon>Cyanobacteriota</taxon>
        <taxon>Cyanophyceae</taxon>
        <taxon>Oscillatoriophycideae</taxon>
        <taxon>Oscillatoriales</taxon>
        <taxon>Oscillatoriaceae</taxon>
        <taxon>Planktothricoides</taxon>
    </lineage>
</organism>
<reference evidence="1" key="1">
    <citation type="submission" date="2024-07" db="EMBL/GenBank/DDBJ databases">
        <authorList>
            <person name="Kim Y.J."/>
            <person name="Jeong J.Y."/>
        </authorList>
    </citation>
    <scope>NUCLEOTIDE SEQUENCE</scope>
    <source>
        <strain evidence="1">GIHE-MW2</strain>
    </source>
</reference>
<sequence length="42" mass="4854">MAEAQPRDIQLYITPAGKIPFSKWFDSLQDEKAKTTIDRQES</sequence>
<protein>
    <submittedName>
        <fullName evidence="1">Uncharacterized protein</fullName>
    </submittedName>
</protein>
<dbReference type="AlphaFoldDB" id="A0AAU8JD86"/>
<dbReference type="RefSeq" id="WP_255353219.1">
    <property type="nucleotide sequence ID" value="NZ_CP159837.1"/>
</dbReference>
<evidence type="ECO:0000313" key="1">
    <source>
        <dbReference type="EMBL" id="XCM36715.1"/>
    </source>
</evidence>
<gene>
    <name evidence="1" type="ORF">ABWT76_005489</name>
</gene>